<evidence type="ECO:0000313" key="3">
    <source>
        <dbReference type="EMBL" id="CAG6774311.1"/>
    </source>
</evidence>
<proteinExistence type="predicted"/>
<sequence length="327" mass="37673">MTKVLILIVIANAIVPILALQSLQSLQSFVKNLTVRTLDISNETQKRIDEKLENMFSNVTYELFMNWTTKEDLVNNDILALFYTPEFLCNFEPDKKYLDKYYDDQSLYTAKRRCGIPHCEQFKKELDKRDLCKDEPNMNTKLNGTIFEVVVDTENVRCLTIQSERKEFVNVFKKNPKVCLCTYIVNLHSSLVAYIVYEDVDNKGVYHYTRLKDNPHNIIPEERARHFKDKKLKITVRTFLTFDAKILKQYKELFLMEETFESTCKKGAFKLVGKERYKGPADKPETVIPRGAGLENVASSSNSYSVPSSPLRAPPSPTSFTSTPSSP</sequence>
<protein>
    <submittedName>
        <fullName evidence="3">Uncharacterized protein</fullName>
    </submittedName>
</protein>
<accession>A0A8D9F202</accession>
<organism evidence="3">
    <name type="scientific">Cacopsylla melanoneura</name>
    <dbReference type="NCBI Taxonomy" id="428564"/>
    <lineage>
        <taxon>Eukaryota</taxon>
        <taxon>Metazoa</taxon>
        <taxon>Ecdysozoa</taxon>
        <taxon>Arthropoda</taxon>
        <taxon>Hexapoda</taxon>
        <taxon>Insecta</taxon>
        <taxon>Pterygota</taxon>
        <taxon>Neoptera</taxon>
        <taxon>Paraneoptera</taxon>
        <taxon>Hemiptera</taxon>
        <taxon>Sternorrhyncha</taxon>
        <taxon>Psylloidea</taxon>
        <taxon>Psyllidae</taxon>
        <taxon>Psyllinae</taxon>
        <taxon>Cacopsylla</taxon>
    </lineage>
</organism>
<reference evidence="3" key="1">
    <citation type="submission" date="2021-05" db="EMBL/GenBank/DDBJ databases">
        <authorList>
            <person name="Alioto T."/>
            <person name="Alioto T."/>
            <person name="Gomez Garrido J."/>
        </authorList>
    </citation>
    <scope>NUCLEOTIDE SEQUENCE</scope>
</reference>
<feature type="region of interest" description="Disordered" evidence="1">
    <location>
        <begin position="279"/>
        <end position="327"/>
    </location>
</feature>
<feature type="compositionally biased region" description="Low complexity" evidence="1">
    <location>
        <begin position="318"/>
        <end position="327"/>
    </location>
</feature>
<keyword evidence="2" id="KW-0732">Signal</keyword>
<dbReference type="EMBL" id="HBUF01594425">
    <property type="protein sequence ID" value="CAG6774311.1"/>
    <property type="molecule type" value="Transcribed_RNA"/>
</dbReference>
<feature type="compositionally biased region" description="Low complexity" evidence="1">
    <location>
        <begin position="296"/>
        <end position="310"/>
    </location>
</feature>
<dbReference type="AlphaFoldDB" id="A0A8D9F202"/>
<evidence type="ECO:0000256" key="1">
    <source>
        <dbReference type="SAM" id="MobiDB-lite"/>
    </source>
</evidence>
<feature type="signal peptide" evidence="2">
    <location>
        <begin position="1"/>
        <end position="19"/>
    </location>
</feature>
<feature type="chain" id="PRO_5034378765" evidence="2">
    <location>
        <begin position="20"/>
        <end position="327"/>
    </location>
</feature>
<evidence type="ECO:0000256" key="2">
    <source>
        <dbReference type="SAM" id="SignalP"/>
    </source>
</evidence>
<name>A0A8D9F202_9HEMI</name>